<organism evidence="1 2">
    <name type="scientific">Castor canadensis</name>
    <name type="common">American beaver</name>
    <dbReference type="NCBI Taxonomy" id="51338"/>
    <lineage>
        <taxon>Eukaryota</taxon>
        <taxon>Metazoa</taxon>
        <taxon>Chordata</taxon>
        <taxon>Craniata</taxon>
        <taxon>Vertebrata</taxon>
        <taxon>Euteleostomi</taxon>
        <taxon>Mammalia</taxon>
        <taxon>Eutheria</taxon>
        <taxon>Euarchontoglires</taxon>
        <taxon>Glires</taxon>
        <taxon>Rodentia</taxon>
        <taxon>Castorimorpha</taxon>
        <taxon>Castoridae</taxon>
        <taxon>Castor</taxon>
    </lineage>
</organism>
<proteinExistence type="predicted"/>
<accession>A0AC58NC41</accession>
<keyword evidence="1" id="KW-1185">Reference proteome</keyword>
<evidence type="ECO:0000313" key="2">
    <source>
        <dbReference type="RefSeq" id="XP_073939245.1"/>
    </source>
</evidence>
<dbReference type="RefSeq" id="XP_073939245.1">
    <property type="nucleotide sequence ID" value="XM_074083144.1"/>
</dbReference>
<dbReference type="Proteomes" id="UP001732720">
    <property type="component" value="Chromosome 1"/>
</dbReference>
<gene>
    <name evidence="2" type="primary">LOC141425735</name>
</gene>
<evidence type="ECO:0000313" key="1">
    <source>
        <dbReference type="Proteomes" id="UP001732720"/>
    </source>
</evidence>
<name>A0AC58NC41_CASCN</name>
<reference evidence="2" key="1">
    <citation type="submission" date="2025-08" db="UniProtKB">
        <authorList>
            <consortium name="RefSeq"/>
        </authorList>
    </citation>
    <scope>IDENTIFICATION</scope>
</reference>
<protein>
    <submittedName>
        <fullName evidence="2">Protocadherin Fat 3-like isoform X2</fullName>
    </submittedName>
</protein>
<sequence>MGIAVVLFVIFTLVVLFVVFRKNCSRNNITLEQGPATAALLHKSNGVRFRGLRAGDGRNLYQEVGPPQVPVRPMAYTPCFQSDSRSNLDKIVDGLGGEHQEMTTFHPESPRILTARRRVVVCSVAPNLPAVSPCRSDCDSIRKNGWDAGTENKGIDDPGEVTCFAGSNKGSNSEVQSLSSFQSDSGDDNAYHWDTSDWMPGASLSDIEEVPNYENQDGGSAHQDSTRELESDYYLGGYDIDSEYPPPQEEEFLSQDQLPPPLPEDFLDQYEALPPSQPVSLASTLSPDCRRRPQFHPSQYLPPHPFPNERDLVGPPAGCDFSTFAVNMNQGTEATGPTDSVSLSLHNSRGTSSSDVSASCGFDDSEVAMSDYESVGELRLANLHIPFVETQHQTQV</sequence>